<evidence type="ECO:0000313" key="5">
    <source>
        <dbReference type="EMBL" id="KHK93508.1"/>
    </source>
</evidence>
<proteinExistence type="inferred from homology"/>
<keyword evidence="2" id="KW-0560">Oxidoreductase</keyword>
<dbReference type="EMBL" id="JTDI01000001">
    <property type="protein sequence ID" value="KHK93508.1"/>
    <property type="molecule type" value="Genomic_DNA"/>
</dbReference>
<comment type="similarity">
    <text evidence="1 3">Belongs to the short-chain dehydrogenases/reductases (SDR) family.</text>
</comment>
<dbReference type="InterPro" id="IPR036291">
    <property type="entry name" value="NAD(P)-bd_dom_sf"/>
</dbReference>
<dbReference type="InterPro" id="IPR057326">
    <property type="entry name" value="KR_dom"/>
</dbReference>
<dbReference type="PANTHER" id="PTHR44196">
    <property type="entry name" value="DEHYDROGENASE/REDUCTASE SDR FAMILY MEMBER 7B"/>
    <property type="match status" value="1"/>
</dbReference>
<dbReference type="PANTHER" id="PTHR44196:SF1">
    <property type="entry name" value="DEHYDROGENASE_REDUCTASE SDR FAMILY MEMBER 7B"/>
    <property type="match status" value="1"/>
</dbReference>
<name>A0A0B1ZWE7_9SPHN</name>
<evidence type="ECO:0000256" key="3">
    <source>
        <dbReference type="RuleBase" id="RU000363"/>
    </source>
</evidence>
<evidence type="ECO:0000313" key="6">
    <source>
        <dbReference type="Proteomes" id="UP000031057"/>
    </source>
</evidence>
<dbReference type="GO" id="GO:0016020">
    <property type="term" value="C:membrane"/>
    <property type="evidence" value="ECO:0007669"/>
    <property type="project" value="TreeGrafter"/>
</dbReference>
<evidence type="ECO:0000256" key="2">
    <source>
        <dbReference type="ARBA" id="ARBA00023002"/>
    </source>
</evidence>
<evidence type="ECO:0000259" key="4">
    <source>
        <dbReference type="SMART" id="SM00822"/>
    </source>
</evidence>
<dbReference type="SMART" id="SM00822">
    <property type="entry name" value="PKS_KR"/>
    <property type="match status" value="1"/>
</dbReference>
<dbReference type="CDD" id="cd05233">
    <property type="entry name" value="SDR_c"/>
    <property type="match status" value="1"/>
</dbReference>
<organism evidence="5 6">
    <name type="scientific">Novosphingobium malaysiense</name>
    <dbReference type="NCBI Taxonomy" id="1348853"/>
    <lineage>
        <taxon>Bacteria</taxon>
        <taxon>Pseudomonadati</taxon>
        <taxon>Pseudomonadota</taxon>
        <taxon>Alphaproteobacteria</taxon>
        <taxon>Sphingomonadales</taxon>
        <taxon>Sphingomonadaceae</taxon>
        <taxon>Novosphingobium</taxon>
    </lineage>
</organism>
<dbReference type="PRINTS" id="PR00080">
    <property type="entry name" value="SDRFAMILY"/>
</dbReference>
<comment type="caution">
    <text evidence="5">The sequence shown here is derived from an EMBL/GenBank/DDBJ whole genome shotgun (WGS) entry which is preliminary data.</text>
</comment>
<dbReference type="FunFam" id="3.40.50.720:FF:000084">
    <property type="entry name" value="Short-chain dehydrogenase reductase"/>
    <property type="match status" value="1"/>
</dbReference>
<dbReference type="AlphaFoldDB" id="A0A0B1ZWE7"/>
<dbReference type="OrthoDB" id="7191281at2"/>
<dbReference type="STRING" id="1348853.LK12_04445"/>
<dbReference type="Proteomes" id="UP000031057">
    <property type="component" value="Unassembled WGS sequence"/>
</dbReference>
<evidence type="ECO:0000256" key="1">
    <source>
        <dbReference type="ARBA" id="ARBA00006484"/>
    </source>
</evidence>
<sequence>MDLSEARHAFVTGGASGLGLGIVDAMLRRGLRVTIADIDADTLAQVVGERGDAVRGAVLDTRDRKGWQKAKTEAEAEFGPVDILVNNAGIAPNGREFADMDPESFDRIVAINLTGIANGVFAFAADMRERGRGHIINTSSQAGLTASVPGVGAYAVAKFGVTALSEGLRQEMAPHGVGVSVLCPGYVSTNLAANTVKVGGEVRQYSATMPESDITPRDVGEMVAVAIGNDDAVIVTHKHVWQSMEPRLAAIRAACDLRDSMA</sequence>
<dbReference type="Gene3D" id="3.40.50.720">
    <property type="entry name" value="NAD(P)-binding Rossmann-like Domain"/>
    <property type="match status" value="1"/>
</dbReference>
<accession>A0A0B1ZWE7</accession>
<dbReference type="Pfam" id="PF00106">
    <property type="entry name" value="adh_short"/>
    <property type="match status" value="1"/>
</dbReference>
<gene>
    <name evidence="5" type="ORF">LK12_04445</name>
</gene>
<protein>
    <submittedName>
        <fullName evidence="5">Alcohol dehydrogenase</fullName>
    </submittedName>
</protein>
<reference evidence="5 6" key="1">
    <citation type="submission" date="2014-10" db="EMBL/GenBank/DDBJ databases">
        <title>Genome sequence of Novosphingobium malaysiense MUSC 273(T).</title>
        <authorList>
            <person name="Lee L.-H."/>
        </authorList>
    </citation>
    <scope>NUCLEOTIDE SEQUENCE [LARGE SCALE GENOMIC DNA]</scope>
    <source>
        <strain evidence="5 6">MUSC 273</strain>
    </source>
</reference>
<dbReference type="PRINTS" id="PR00081">
    <property type="entry name" value="GDHRDH"/>
</dbReference>
<dbReference type="RefSeq" id="WP_039279719.1">
    <property type="nucleotide sequence ID" value="NZ_JTDI01000001.1"/>
</dbReference>
<feature type="domain" description="Ketoreductase" evidence="4">
    <location>
        <begin position="7"/>
        <end position="190"/>
    </location>
</feature>
<dbReference type="GO" id="GO:0016491">
    <property type="term" value="F:oxidoreductase activity"/>
    <property type="evidence" value="ECO:0007669"/>
    <property type="project" value="UniProtKB-KW"/>
</dbReference>
<keyword evidence="6" id="KW-1185">Reference proteome</keyword>
<dbReference type="SUPFAM" id="SSF51735">
    <property type="entry name" value="NAD(P)-binding Rossmann-fold domains"/>
    <property type="match status" value="1"/>
</dbReference>
<dbReference type="InterPro" id="IPR002347">
    <property type="entry name" value="SDR_fam"/>
</dbReference>